<keyword evidence="3" id="KW-0963">Cytoplasm</keyword>
<evidence type="ECO:0000256" key="3">
    <source>
        <dbReference type="ARBA" id="ARBA00022490"/>
    </source>
</evidence>
<protein>
    <recommendedName>
        <fullName evidence="6">Gamma-tubulin complex component 6</fullName>
    </recommendedName>
</protein>
<evidence type="ECO:0000256" key="5">
    <source>
        <dbReference type="ARBA" id="ARBA00023212"/>
    </source>
</evidence>
<evidence type="ECO:0000259" key="10">
    <source>
        <dbReference type="Pfam" id="PF04130"/>
    </source>
</evidence>
<dbReference type="EnsemblMetazoa" id="XM_019905442.1">
    <property type="protein sequence ID" value="XP_019761001.1"/>
    <property type="gene ID" value="LOC109538276"/>
</dbReference>
<dbReference type="GO" id="GO:0051225">
    <property type="term" value="P:spindle assembly"/>
    <property type="evidence" value="ECO:0007669"/>
    <property type="project" value="TreeGrafter"/>
</dbReference>
<evidence type="ECO:0000256" key="6">
    <source>
        <dbReference type="ARBA" id="ARBA00071901"/>
    </source>
</evidence>
<evidence type="ECO:0000313" key="12">
    <source>
        <dbReference type="EnsemblMetazoa" id="XP_019761001.1"/>
    </source>
</evidence>
<dbReference type="GO" id="GO:0051321">
    <property type="term" value="P:meiotic cell cycle"/>
    <property type="evidence" value="ECO:0007669"/>
    <property type="project" value="TreeGrafter"/>
</dbReference>
<dbReference type="InterPro" id="IPR041470">
    <property type="entry name" value="GCP_N"/>
</dbReference>
<dbReference type="Proteomes" id="UP000019118">
    <property type="component" value="Unassembled WGS sequence"/>
</dbReference>
<sequence length="1387" mass="159719">MEENNESVYSLITKLCQKLCINGDQMKTARSHCYEVLLGKKLSNDPRKFEDLKGTTEPTVNLLAWCYELTQYDFGETAQELNKHAQILKESYGSDVQSYNGVITFLLCLKDVPKKTNANALDWSTLPNIEAEMTKFNNMFKLPSVLLERSTDAIQSTEIFKMAFEPPINTPAKSQEKCELVLSDLLRDEGYSSPNKESIWDEVVSQLSTPIRYTWESYGCGPAEDEKPFLSELGDLCSLWVENLESLYICNNQFPSYRIINNQMKPRKVLIRDLKLLLVGVPSDVFLLSNKNEFFIASGIMVEGITPDAMERYCSSFILAGTCYKALNHMSALNPTTRKHKYPGYVFAELCESICRYLQFYHTAVISIHDNIHFLDFHEKTRQIQAQVTTLATICKVGPSASETEQTQHGVVLLNYLYQKVLGLSDKNLCNVLYSILYPCCQIYFSRFLHQWLIKGTFNDPHGEFFVNPTRKYLTTRCRTYWTRSYEIKEDIVPDFLVNLKDQILVCGRLINLLQLCNPGNNLCACLIGKNPLVLTCCITRDKLTQLEQSASKYYLEASMQCGSKFSFTRYLERSRESDITYLQLIAKKRSVTLRRLELERQKSIQEQHEMKLEELLILKEQYECAVEQKQLNIYKDIERNIRDIEEDMKIDEMREQMLKEEAVEMIDYYTKLGQLADMRKQKIYNHIRGNSHIQIDDALTLRKNNSSSKQSVAEEKAKSSSESFYSAPDEYQPISSTDEEIPLSKKDQVSSMHSSESMDLLNANTEQSTGSNGNTITKVIPDTVHLSDEIQQAVDNFETARKIKQKVLNQELGITNILDERLTISREKPAFTNLTDAQRNKLKVLSSEFGINVFKETVSTDRVLTTAQVNKNKVMGHNQCFVPCYGTKPLDNDNYVNRNMRSAVTNNEGKVSGSLKKSTSLHLDFDKIITKCDTQKALPMSVDSTPMSDIAQTASPLSDFPRSATFSSIAFSTDTKLDSITTNGDTLLTQTEGFGSVSTSSRNSFTSLYYEKPQVVQPAFTFSKKVTLEEANNSSKMDLTVFLHESLSIPLMAQLNLANNEILKYFVEELRFLDHLESLRDYFFLQDGEFGRSITENLFEKLYSANFPLELINGKTLQHLVFGALDNSNKYQQHAHHLSFKINSLPKCFDLNDPDVLDCLSLTYKVKWPLNILLPSDVVNRYDRVFKFLLKVNRVSWVMKKLFMELKILAKETGEKEIYLMSSAQYRRLHQCRHIMSHFVQTLQNYIVGDVLQPSWSVFENNLANVSSLDELYEAHNVYIKDIIFRCMLHQKSVALRNMVHKIFVVILKFYYYLKSRRWKCENGSYVHPNFHKLEKIFENFEDFMVYFFKVVKKVAKSGYQPYLAQFLHVLDVNDYYSKKLLQTAV</sequence>
<keyword evidence="5" id="KW-0206">Cytoskeleton</keyword>
<dbReference type="GO" id="GO:0005874">
    <property type="term" value="C:microtubule"/>
    <property type="evidence" value="ECO:0007669"/>
    <property type="project" value="UniProtKB-KW"/>
</dbReference>
<dbReference type="InterPro" id="IPR042241">
    <property type="entry name" value="GCP_C_sf"/>
</dbReference>
<evidence type="ECO:0000256" key="4">
    <source>
        <dbReference type="ARBA" id="ARBA00022701"/>
    </source>
</evidence>
<reference evidence="12" key="2">
    <citation type="submission" date="2024-08" db="UniProtKB">
        <authorList>
            <consortium name="EnsemblMetazoa"/>
        </authorList>
    </citation>
    <scope>IDENTIFICATION</scope>
</reference>
<dbReference type="GO" id="GO:0007020">
    <property type="term" value="P:microtubule nucleation"/>
    <property type="evidence" value="ECO:0007669"/>
    <property type="project" value="InterPro"/>
</dbReference>
<keyword evidence="8" id="KW-0175">Coiled coil</keyword>
<comment type="subunit">
    <text evidence="7">Component of the gamma-tubulin ring complex (gTuRC) consisting of TUBGCP2, TUBGCP3, TUBGCP4, TUBGCP5 and TUBGCP6 and gamma-tubulin TUBG1 or TUBG2. TUBGCP2, TUBGCP3, TUBGCP4, TUBGCP5 and TUBGCP6 assemble in a 5:5:2:1:1 stoichiometry; each is associated with a gamma-tubulin, thereby arranging 14 gamma-tubulins in a helical manner. Gamma-tubulin at the first position is blocked by TUBGCP3 at the last position, allowing 13 protafilaments to grow into a microtubule. The gTuRC (via TUBGCP3 and TUBGCP6) interacts with ACTB and MZT1; the interactions form a luminal bridge that stabilizes the initial structure during complex assembly. The gTuRC (via TUBGCP2) interacts with MZT2A/MZT2B and CDK5RAP2 (via CM1 motif); the interactions play a role in gTuRC activation.</text>
</comment>
<feature type="region of interest" description="Disordered" evidence="9">
    <location>
        <begin position="705"/>
        <end position="757"/>
    </location>
</feature>
<keyword evidence="4" id="KW-0493">Microtubule</keyword>
<proteinExistence type="inferred from homology"/>
<dbReference type="Gene3D" id="1.20.120.1900">
    <property type="entry name" value="Gamma-tubulin complex, C-terminal domain"/>
    <property type="match status" value="1"/>
</dbReference>
<dbReference type="GO" id="GO:0051011">
    <property type="term" value="F:microtubule minus-end binding"/>
    <property type="evidence" value="ECO:0007669"/>
    <property type="project" value="TreeGrafter"/>
</dbReference>
<dbReference type="GO" id="GO:0000922">
    <property type="term" value="C:spindle pole"/>
    <property type="evidence" value="ECO:0007669"/>
    <property type="project" value="InterPro"/>
</dbReference>
<evidence type="ECO:0000256" key="7">
    <source>
        <dbReference type="ARBA" id="ARBA00093551"/>
    </source>
</evidence>
<evidence type="ECO:0000256" key="1">
    <source>
        <dbReference type="ARBA" id="ARBA00004300"/>
    </source>
</evidence>
<dbReference type="GO" id="GO:0031122">
    <property type="term" value="P:cytoplasmic microtubule organization"/>
    <property type="evidence" value="ECO:0007669"/>
    <property type="project" value="TreeGrafter"/>
</dbReference>
<dbReference type="PANTHER" id="PTHR19302:SF70">
    <property type="entry name" value="GAMMA-TUBULIN COMPLEX COMPONENT 6"/>
    <property type="match status" value="1"/>
</dbReference>
<evidence type="ECO:0000256" key="9">
    <source>
        <dbReference type="SAM" id="MobiDB-lite"/>
    </source>
</evidence>
<comment type="similarity">
    <text evidence="2">Belongs to the TUBGCP family.</text>
</comment>
<dbReference type="GO" id="GO:0000930">
    <property type="term" value="C:gamma-tubulin complex"/>
    <property type="evidence" value="ECO:0007669"/>
    <property type="project" value="TreeGrafter"/>
</dbReference>
<name>A0AAR5PJQ2_DENPD</name>
<dbReference type="Pfam" id="PF04130">
    <property type="entry name" value="GCP_C_terminal"/>
    <property type="match status" value="1"/>
</dbReference>
<dbReference type="GeneID" id="109538276"/>
<keyword evidence="13" id="KW-1185">Reference proteome</keyword>
<dbReference type="PANTHER" id="PTHR19302">
    <property type="entry name" value="GAMMA TUBULIN COMPLEX PROTEIN"/>
    <property type="match status" value="1"/>
</dbReference>
<evidence type="ECO:0000256" key="2">
    <source>
        <dbReference type="ARBA" id="ARBA00010337"/>
    </source>
</evidence>
<feature type="domain" description="Gamma tubulin complex component protein N-terminal" evidence="11">
    <location>
        <begin position="271"/>
        <end position="562"/>
    </location>
</feature>
<accession>A0AAR5PJQ2</accession>
<feature type="domain" description="Gamma tubulin complex component C-terminal" evidence="10">
    <location>
        <begin position="1074"/>
        <end position="1378"/>
    </location>
</feature>
<dbReference type="FunFam" id="1.20.120.1900:FF:000004">
    <property type="entry name" value="gamma-tubulin complex component 6 isoform X1"/>
    <property type="match status" value="1"/>
</dbReference>
<comment type="subcellular location">
    <subcellularLocation>
        <location evidence="1">Cytoplasm</location>
        <location evidence="1">Cytoskeleton</location>
        <location evidence="1">Microtubule organizing center</location>
        <location evidence="1">Centrosome</location>
    </subcellularLocation>
</comment>
<dbReference type="InterPro" id="IPR040457">
    <property type="entry name" value="GCP_C"/>
</dbReference>
<dbReference type="InterPro" id="IPR007259">
    <property type="entry name" value="GCP"/>
</dbReference>
<dbReference type="GO" id="GO:0005813">
    <property type="term" value="C:centrosome"/>
    <property type="evidence" value="ECO:0007669"/>
    <property type="project" value="UniProtKB-SubCell"/>
</dbReference>
<evidence type="ECO:0000259" key="11">
    <source>
        <dbReference type="Pfam" id="PF17681"/>
    </source>
</evidence>
<organism evidence="12 13">
    <name type="scientific">Dendroctonus ponderosae</name>
    <name type="common">Mountain pine beetle</name>
    <dbReference type="NCBI Taxonomy" id="77166"/>
    <lineage>
        <taxon>Eukaryota</taxon>
        <taxon>Metazoa</taxon>
        <taxon>Ecdysozoa</taxon>
        <taxon>Arthropoda</taxon>
        <taxon>Hexapoda</taxon>
        <taxon>Insecta</taxon>
        <taxon>Pterygota</taxon>
        <taxon>Neoptera</taxon>
        <taxon>Endopterygota</taxon>
        <taxon>Coleoptera</taxon>
        <taxon>Polyphaga</taxon>
        <taxon>Cucujiformia</taxon>
        <taxon>Curculionidae</taxon>
        <taxon>Scolytinae</taxon>
        <taxon>Dendroctonus</taxon>
    </lineage>
</organism>
<dbReference type="GO" id="GO:0000278">
    <property type="term" value="P:mitotic cell cycle"/>
    <property type="evidence" value="ECO:0007669"/>
    <property type="project" value="TreeGrafter"/>
</dbReference>
<dbReference type="GO" id="GO:0043015">
    <property type="term" value="F:gamma-tubulin binding"/>
    <property type="evidence" value="ECO:0007669"/>
    <property type="project" value="InterPro"/>
</dbReference>
<feature type="coiled-coil region" evidence="8">
    <location>
        <begin position="594"/>
        <end position="662"/>
    </location>
</feature>
<dbReference type="Pfam" id="PF17681">
    <property type="entry name" value="GCP_N_terminal"/>
    <property type="match status" value="1"/>
</dbReference>
<reference evidence="13" key="1">
    <citation type="journal article" date="2013" name="Genome Biol.">
        <title>Draft genome of the mountain pine beetle, Dendroctonus ponderosae Hopkins, a major forest pest.</title>
        <authorList>
            <person name="Keeling C.I."/>
            <person name="Yuen M.M."/>
            <person name="Liao N.Y."/>
            <person name="Docking T.R."/>
            <person name="Chan S.K."/>
            <person name="Taylor G.A."/>
            <person name="Palmquist D.L."/>
            <person name="Jackman S.D."/>
            <person name="Nguyen A."/>
            <person name="Li M."/>
            <person name="Henderson H."/>
            <person name="Janes J.K."/>
            <person name="Zhao Y."/>
            <person name="Pandoh P."/>
            <person name="Moore R."/>
            <person name="Sperling F.A."/>
            <person name="Huber D.P."/>
            <person name="Birol I."/>
            <person name="Jones S.J."/>
            <person name="Bohlmann J."/>
        </authorList>
    </citation>
    <scope>NUCLEOTIDE SEQUENCE</scope>
</reference>
<dbReference type="KEGG" id="dpa:109538276"/>
<evidence type="ECO:0000313" key="13">
    <source>
        <dbReference type="Proteomes" id="UP000019118"/>
    </source>
</evidence>
<evidence type="ECO:0000256" key="8">
    <source>
        <dbReference type="SAM" id="Coils"/>
    </source>
</evidence>